<comment type="caution">
    <text evidence="1">The sequence shown here is derived from an EMBL/GenBank/DDBJ whole genome shotgun (WGS) entry which is preliminary data.</text>
</comment>
<dbReference type="Proteomes" id="UP000571183">
    <property type="component" value="Unassembled WGS sequence"/>
</dbReference>
<sequence length="60" mass="7044">MKYCRDKAEVDRLTIWLTQIVPSDGKLDIIMITDKQYENIVTLYGERKIARENPPSLTLF</sequence>
<gene>
    <name evidence="1" type="ORF">F5897_000496</name>
</gene>
<organism evidence="1 2">
    <name type="scientific">Canibacter oris</name>
    <dbReference type="NCBI Taxonomy" id="1365628"/>
    <lineage>
        <taxon>Bacteria</taxon>
        <taxon>Bacillati</taxon>
        <taxon>Actinomycetota</taxon>
        <taxon>Actinomycetes</taxon>
        <taxon>Micrococcales</taxon>
        <taxon>Microbacteriaceae</taxon>
        <taxon>Canibacter</taxon>
    </lineage>
</organism>
<evidence type="ECO:0000313" key="1">
    <source>
        <dbReference type="EMBL" id="MBB4071204.1"/>
    </source>
</evidence>
<dbReference type="EMBL" id="JACIFD010000004">
    <property type="protein sequence ID" value="MBB4071204.1"/>
    <property type="molecule type" value="Genomic_DNA"/>
</dbReference>
<accession>A0A840DDR9</accession>
<name>A0A840DDR9_9MICO</name>
<protein>
    <submittedName>
        <fullName evidence="1">CRISPR/Cas system-associated protein endoribonuclease Cas2</fullName>
    </submittedName>
</protein>
<dbReference type="AlphaFoldDB" id="A0A840DDR9"/>
<reference evidence="1" key="1">
    <citation type="submission" date="2020-08" db="EMBL/GenBank/DDBJ databases">
        <title>Sequencing the genomes of 1000 actinobacteria strains.</title>
        <authorList>
            <person name="Klenk H.-P."/>
        </authorList>
    </citation>
    <scope>NUCLEOTIDE SEQUENCE [LARGE SCALE GENOMIC DNA]</scope>
    <source>
        <strain evidence="1">DSM 27064</strain>
    </source>
</reference>
<keyword evidence="2" id="KW-1185">Reference proteome</keyword>
<proteinExistence type="predicted"/>
<evidence type="ECO:0000313" key="2">
    <source>
        <dbReference type="Proteomes" id="UP000571183"/>
    </source>
</evidence>